<organism evidence="2 3">
    <name type="scientific">Bursaphelenchus okinawaensis</name>
    <dbReference type="NCBI Taxonomy" id="465554"/>
    <lineage>
        <taxon>Eukaryota</taxon>
        <taxon>Metazoa</taxon>
        <taxon>Ecdysozoa</taxon>
        <taxon>Nematoda</taxon>
        <taxon>Chromadorea</taxon>
        <taxon>Rhabditida</taxon>
        <taxon>Tylenchina</taxon>
        <taxon>Tylenchomorpha</taxon>
        <taxon>Aphelenchoidea</taxon>
        <taxon>Aphelenchoididae</taxon>
        <taxon>Bursaphelenchus</taxon>
    </lineage>
</organism>
<reference evidence="2" key="1">
    <citation type="submission" date="2020-09" db="EMBL/GenBank/DDBJ databases">
        <authorList>
            <person name="Kikuchi T."/>
        </authorList>
    </citation>
    <scope>NUCLEOTIDE SEQUENCE</scope>
    <source>
        <strain evidence="2">SH1</strain>
    </source>
</reference>
<keyword evidence="1" id="KW-0732">Signal</keyword>
<sequence>MLFRATILFFLFVSATYSIRCFNCSYSINPTIGNPICLEPEQMKQNESFMTECQYGCVKVHVDITGPKGETAYALLRKCSTETDEVGCESRTEVKNNVTFDIYTCVSKDELSNSTATWSLSCLLFFILYIGYYW</sequence>
<proteinExistence type="predicted"/>
<dbReference type="Proteomes" id="UP000614601">
    <property type="component" value="Unassembled WGS sequence"/>
</dbReference>
<evidence type="ECO:0000256" key="1">
    <source>
        <dbReference type="SAM" id="SignalP"/>
    </source>
</evidence>
<accession>A0A811KC75</accession>
<name>A0A811KC75_9BILA</name>
<comment type="caution">
    <text evidence="2">The sequence shown here is derived from an EMBL/GenBank/DDBJ whole genome shotgun (WGS) entry which is preliminary data.</text>
</comment>
<dbReference type="Proteomes" id="UP000783686">
    <property type="component" value="Unassembled WGS sequence"/>
</dbReference>
<feature type="signal peptide" evidence="1">
    <location>
        <begin position="1"/>
        <end position="18"/>
    </location>
</feature>
<evidence type="ECO:0000313" key="3">
    <source>
        <dbReference type="Proteomes" id="UP000614601"/>
    </source>
</evidence>
<feature type="chain" id="PRO_5036220959" description="Protein sleepless" evidence="1">
    <location>
        <begin position="19"/>
        <end position="134"/>
    </location>
</feature>
<evidence type="ECO:0000313" key="2">
    <source>
        <dbReference type="EMBL" id="CAD5212931.1"/>
    </source>
</evidence>
<dbReference type="EMBL" id="CAJFCW020000002">
    <property type="protein sequence ID" value="CAG9098247.1"/>
    <property type="molecule type" value="Genomic_DNA"/>
</dbReference>
<dbReference type="EMBL" id="CAJFDH010000002">
    <property type="protein sequence ID" value="CAD5212931.1"/>
    <property type="molecule type" value="Genomic_DNA"/>
</dbReference>
<gene>
    <name evidence="2" type="ORF">BOKJ2_LOCUS4732</name>
</gene>
<keyword evidence="3" id="KW-1185">Reference proteome</keyword>
<protein>
    <recommendedName>
        <fullName evidence="4">Protein sleepless</fullName>
    </recommendedName>
</protein>
<evidence type="ECO:0008006" key="4">
    <source>
        <dbReference type="Google" id="ProtNLM"/>
    </source>
</evidence>
<dbReference type="AlphaFoldDB" id="A0A811KC75"/>